<dbReference type="Gene3D" id="1.25.40.10">
    <property type="entry name" value="Tetratricopeptide repeat domain"/>
    <property type="match status" value="1"/>
</dbReference>
<evidence type="ECO:0000313" key="2">
    <source>
        <dbReference type="Proteomes" id="UP000642070"/>
    </source>
</evidence>
<dbReference type="AlphaFoldDB" id="A0A917WY37"/>
<evidence type="ECO:0000313" key="1">
    <source>
        <dbReference type="EMBL" id="GGM43976.1"/>
    </source>
</evidence>
<gene>
    <name evidence="1" type="ORF">GCM10007977_051950</name>
</gene>
<accession>A0A917WY37</accession>
<proteinExistence type="predicted"/>
<comment type="caution">
    <text evidence="1">The sequence shown here is derived from an EMBL/GenBank/DDBJ whole genome shotgun (WGS) entry which is preliminary data.</text>
</comment>
<dbReference type="RefSeq" id="WP_190252537.1">
    <property type="nucleotide sequence ID" value="NZ_BMPI01000026.1"/>
</dbReference>
<protein>
    <submittedName>
        <fullName evidence="1">Transcriptional regulator</fullName>
    </submittedName>
</protein>
<organism evidence="1 2">
    <name type="scientific">Dactylosporangium sucinum</name>
    <dbReference type="NCBI Taxonomy" id="1424081"/>
    <lineage>
        <taxon>Bacteria</taxon>
        <taxon>Bacillati</taxon>
        <taxon>Actinomycetota</taxon>
        <taxon>Actinomycetes</taxon>
        <taxon>Micromonosporales</taxon>
        <taxon>Micromonosporaceae</taxon>
        <taxon>Dactylosporangium</taxon>
    </lineage>
</organism>
<reference evidence="1" key="2">
    <citation type="submission" date="2020-09" db="EMBL/GenBank/DDBJ databases">
        <authorList>
            <person name="Sun Q."/>
            <person name="Ohkuma M."/>
        </authorList>
    </citation>
    <scope>NUCLEOTIDE SEQUENCE</scope>
    <source>
        <strain evidence="1">JCM 19831</strain>
    </source>
</reference>
<dbReference type="EMBL" id="BMPI01000026">
    <property type="protein sequence ID" value="GGM43976.1"/>
    <property type="molecule type" value="Genomic_DNA"/>
</dbReference>
<sequence>MGEANLLLAALIERAGMSNAGLARRVNLLGTERRLSYDHASVTRWIRDGAIPRDPAPELICRVLGDAMKTTVTRADIGMERRPAATANVALPQLVERASALWRGDQRDKATAPPVTGADAVAPVWEWENPPEDVDVARVGHRQVDAADVQRLRQLRARYQEMYRRVGGVPVRPRLVAALNEHTAPLLRDAYDNQLGRQLFRAAGGLAALAGVCAYDADQQGLAQRYLFGALRMAKASGDKRFGAYVVALMSTHALHGNQPRLVVQYAEAALRAARGHLSPALEADLHSLAGKAYARMNDSDGCQRHMRQSELVAARIDLTDEPAEASYVQPGLVETQVAEALRRLGDFGAAQSYAEESVRTAGATHLRGRVHRFAGLALIVAQRGDVDQAVHVGSQMLDFADGMESGRIRDRVAQVAAALRPHARVPAVAEFLDRADTDAQLRGF</sequence>
<dbReference type="InterPro" id="IPR011990">
    <property type="entry name" value="TPR-like_helical_dom_sf"/>
</dbReference>
<dbReference type="Proteomes" id="UP000642070">
    <property type="component" value="Unassembled WGS sequence"/>
</dbReference>
<keyword evidence="2" id="KW-1185">Reference proteome</keyword>
<name>A0A917WY37_9ACTN</name>
<reference evidence="1" key="1">
    <citation type="journal article" date="2014" name="Int. J. Syst. Evol. Microbiol.">
        <title>Complete genome sequence of Corynebacterium casei LMG S-19264T (=DSM 44701T), isolated from a smear-ripened cheese.</title>
        <authorList>
            <consortium name="US DOE Joint Genome Institute (JGI-PGF)"/>
            <person name="Walter F."/>
            <person name="Albersmeier A."/>
            <person name="Kalinowski J."/>
            <person name="Ruckert C."/>
        </authorList>
    </citation>
    <scope>NUCLEOTIDE SEQUENCE</scope>
    <source>
        <strain evidence="1">JCM 19831</strain>
    </source>
</reference>